<feature type="region of interest" description="Disordered" evidence="1">
    <location>
        <begin position="1"/>
        <end position="33"/>
    </location>
</feature>
<protein>
    <submittedName>
        <fullName evidence="2">Uncharacterized protein</fullName>
    </submittedName>
</protein>
<reference evidence="2" key="2">
    <citation type="submission" date="2021-10" db="EMBL/GenBank/DDBJ databases">
        <title>Phylogenomics reveals ancestral predisposition of the termite-cultivated fungus Termitomyces towards a domesticated lifestyle.</title>
        <authorList>
            <person name="Auxier B."/>
            <person name="Grum-Grzhimaylo A."/>
            <person name="Cardenas M.E."/>
            <person name="Lodge J.D."/>
            <person name="Laessoe T."/>
            <person name="Pedersen O."/>
            <person name="Smith M.E."/>
            <person name="Kuyper T.W."/>
            <person name="Franco-Molano E.A."/>
            <person name="Baroni T.J."/>
            <person name="Aanen D.K."/>
        </authorList>
    </citation>
    <scope>NUCLEOTIDE SEQUENCE</scope>
    <source>
        <strain evidence="2">AP01</strain>
        <tissue evidence="2">Mycelium</tissue>
    </source>
</reference>
<name>A0A9P7FMH4_9AGAR</name>
<comment type="caution">
    <text evidence="2">The sequence shown here is derived from an EMBL/GenBank/DDBJ whole genome shotgun (WGS) entry which is preliminary data.</text>
</comment>
<organism evidence="2 3">
    <name type="scientific">Asterophora parasitica</name>
    <dbReference type="NCBI Taxonomy" id="117018"/>
    <lineage>
        <taxon>Eukaryota</taxon>
        <taxon>Fungi</taxon>
        <taxon>Dikarya</taxon>
        <taxon>Basidiomycota</taxon>
        <taxon>Agaricomycotina</taxon>
        <taxon>Agaricomycetes</taxon>
        <taxon>Agaricomycetidae</taxon>
        <taxon>Agaricales</taxon>
        <taxon>Tricholomatineae</taxon>
        <taxon>Lyophyllaceae</taxon>
        <taxon>Asterophora</taxon>
    </lineage>
</organism>
<proteinExistence type="predicted"/>
<dbReference type="OrthoDB" id="2976798at2759"/>
<accession>A0A9P7FMH4</accession>
<evidence type="ECO:0000313" key="2">
    <source>
        <dbReference type="EMBL" id="KAG5634622.1"/>
    </source>
</evidence>
<feature type="compositionally biased region" description="Low complexity" evidence="1">
    <location>
        <begin position="20"/>
        <end position="31"/>
    </location>
</feature>
<dbReference type="AlphaFoldDB" id="A0A9P7FMH4"/>
<feature type="non-terminal residue" evidence="2">
    <location>
        <position position="193"/>
    </location>
</feature>
<feature type="region of interest" description="Disordered" evidence="1">
    <location>
        <begin position="171"/>
        <end position="193"/>
    </location>
</feature>
<dbReference type="Proteomes" id="UP000775547">
    <property type="component" value="Unassembled WGS sequence"/>
</dbReference>
<evidence type="ECO:0000256" key="1">
    <source>
        <dbReference type="SAM" id="MobiDB-lite"/>
    </source>
</evidence>
<evidence type="ECO:0000313" key="3">
    <source>
        <dbReference type="Proteomes" id="UP000775547"/>
    </source>
</evidence>
<keyword evidence="3" id="KW-1185">Reference proteome</keyword>
<sequence>MSNWSPALGHASANTSTPRSSSESAGDASSDIIPNPTGEWAKLLLAEWPPTLALDSGICSPLTKDSVPRGNVPPPTSDDPLPLAPVDSHLKMLRNALATGSRVRALDQICEMITYTVCLRRKVHVIVDKRGTCKMDGLTHWGNMTCATGALIEEVQIFLFMDAHRRKAYREGKPLGDVDPPLEPEQGMAQSQM</sequence>
<dbReference type="EMBL" id="JABCKV010003656">
    <property type="protein sequence ID" value="KAG5634622.1"/>
    <property type="molecule type" value="Genomic_DNA"/>
</dbReference>
<gene>
    <name evidence="2" type="ORF">DXG03_005783</name>
</gene>
<reference evidence="2" key="1">
    <citation type="submission" date="2020-07" db="EMBL/GenBank/DDBJ databases">
        <authorList>
            <person name="Nieuwenhuis M."/>
            <person name="Van De Peppel L.J.J."/>
        </authorList>
    </citation>
    <scope>NUCLEOTIDE SEQUENCE</scope>
    <source>
        <strain evidence="2">AP01</strain>
        <tissue evidence="2">Mycelium</tissue>
    </source>
</reference>